<proteinExistence type="predicted"/>
<evidence type="ECO:0000313" key="2">
    <source>
        <dbReference type="Proteomes" id="UP000005546"/>
    </source>
</evidence>
<protein>
    <submittedName>
        <fullName evidence="1">Uncharacterized protein</fullName>
    </submittedName>
</protein>
<sequence>MIYLVFWMRRSSMKSLRLVLSSRVNMDNRNARNYKNGQTNTWCDRKNGFAQGRELGLLGLSPAVPLTLD</sequence>
<organism evidence="1 2">
    <name type="scientific">Paraprevotella xylaniphila YIT 11841</name>
    <dbReference type="NCBI Taxonomy" id="762982"/>
    <lineage>
        <taxon>Bacteria</taxon>
        <taxon>Pseudomonadati</taxon>
        <taxon>Bacteroidota</taxon>
        <taxon>Bacteroidia</taxon>
        <taxon>Bacteroidales</taxon>
        <taxon>Prevotellaceae</taxon>
        <taxon>Paraprevotella</taxon>
    </lineage>
</organism>
<dbReference type="STRING" id="762982.HMPREF9442_00335"/>
<dbReference type="Proteomes" id="UP000005546">
    <property type="component" value="Unassembled WGS sequence"/>
</dbReference>
<comment type="caution">
    <text evidence="1">The sequence shown here is derived from an EMBL/GenBank/DDBJ whole genome shotgun (WGS) entry which is preliminary data.</text>
</comment>
<evidence type="ECO:0000313" key="1">
    <source>
        <dbReference type="EMBL" id="EGG57388.1"/>
    </source>
</evidence>
<keyword evidence="2" id="KW-1185">Reference proteome</keyword>
<dbReference type="EMBL" id="AFBR01000008">
    <property type="protein sequence ID" value="EGG57388.1"/>
    <property type="molecule type" value="Genomic_DNA"/>
</dbReference>
<dbReference type="AlphaFoldDB" id="F3QQ97"/>
<name>F3QQ97_9BACT</name>
<accession>F3QQ97</accession>
<gene>
    <name evidence="1" type="ORF">HMPREF9442_00335</name>
</gene>
<reference evidence="1 2" key="1">
    <citation type="submission" date="2011-02" db="EMBL/GenBank/DDBJ databases">
        <authorList>
            <person name="Weinstock G."/>
            <person name="Sodergren E."/>
            <person name="Clifton S."/>
            <person name="Fulton L."/>
            <person name="Fulton B."/>
            <person name="Courtney L."/>
            <person name="Fronick C."/>
            <person name="Harrison M."/>
            <person name="Strong C."/>
            <person name="Farmer C."/>
            <person name="Delahaunty K."/>
            <person name="Markovic C."/>
            <person name="Hall O."/>
            <person name="Minx P."/>
            <person name="Tomlinson C."/>
            <person name="Mitreva M."/>
            <person name="Hou S."/>
            <person name="Chen J."/>
            <person name="Wollam A."/>
            <person name="Pepin K.H."/>
            <person name="Johnson M."/>
            <person name="Bhonagiri V."/>
            <person name="Zhang X."/>
            <person name="Suruliraj S."/>
            <person name="Warren W."/>
            <person name="Chinwalla A."/>
            <person name="Mardis E.R."/>
            <person name="Wilson R.K."/>
        </authorList>
    </citation>
    <scope>NUCLEOTIDE SEQUENCE [LARGE SCALE GENOMIC DNA]</scope>
    <source>
        <strain evidence="1 2">YIT 11841</strain>
    </source>
</reference>
<dbReference type="HOGENOM" id="CLU_2772207_0_0_10"/>